<sequence length="482" mass="48190">MDAHVTVDPTSLELRVPSPPTSTRVATSLEVTSAPAAPMLLYRLQATAPGRYAVSPAAGVLRPGVTVTLRVVLRAAAVAEATAAAIAAAEAAEAAETAEAVGGRRRGEATGSAGPPPTGGAGLVDKFLLQVVAAPPLVVSAEPTAAEVRAAWPAASGSAAGVRIPCLLRPVVAAPLQPPLRRPPRPPTAVGAAASAAAAAGDGLAPPGTPPSEGPSGSPRRGRAPGTPPPGGSPPGRQAAANVDSGGDLVAASPPVLAFPPPTRGRSTLTWTLASRHPVATLLVKVATNAPARYTVAPNVVTLRPGHPVTVVVHRAVEDSWGDSPSQGRGSRGDRLQLVAGVLSRPPPGPLSPAAALAAHRRLPVTALRRQKHRCTFAEGPPAQVASWEGRRGRHSPRVPPPPRRELTSASSGGSSGPSTGRSASPDGGAPAGDTPPAEDPLEDDAWAWREPWAVAACTGGGGGGSPVREGSRGCSAGWRVG</sequence>
<dbReference type="Proteomes" id="UP000798662">
    <property type="component" value="Chromosome 1"/>
</dbReference>
<dbReference type="EMBL" id="CM020618">
    <property type="protein sequence ID" value="KAK1857676.1"/>
    <property type="molecule type" value="Genomic_DNA"/>
</dbReference>
<accession>A0ACC3BJL4</accession>
<organism evidence="1 2">
    <name type="scientific">Pyropia yezoensis</name>
    <name type="common">Susabi-nori</name>
    <name type="synonym">Porphyra yezoensis</name>
    <dbReference type="NCBI Taxonomy" id="2788"/>
    <lineage>
        <taxon>Eukaryota</taxon>
        <taxon>Rhodophyta</taxon>
        <taxon>Bangiophyceae</taxon>
        <taxon>Bangiales</taxon>
        <taxon>Bangiaceae</taxon>
        <taxon>Pyropia</taxon>
    </lineage>
</organism>
<protein>
    <submittedName>
        <fullName evidence="1">Uncharacterized protein</fullName>
    </submittedName>
</protein>
<evidence type="ECO:0000313" key="1">
    <source>
        <dbReference type="EMBL" id="KAK1857676.1"/>
    </source>
</evidence>
<evidence type="ECO:0000313" key="2">
    <source>
        <dbReference type="Proteomes" id="UP000798662"/>
    </source>
</evidence>
<reference evidence="1" key="1">
    <citation type="submission" date="2019-11" db="EMBL/GenBank/DDBJ databases">
        <title>Nori genome reveals adaptations in red seaweeds to the harsh intertidal environment.</title>
        <authorList>
            <person name="Wang D."/>
            <person name="Mao Y."/>
        </authorList>
    </citation>
    <scope>NUCLEOTIDE SEQUENCE</scope>
    <source>
        <tissue evidence="1">Gametophyte</tissue>
    </source>
</reference>
<proteinExistence type="predicted"/>
<comment type="caution">
    <text evidence="1">The sequence shown here is derived from an EMBL/GenBank/DDBJ whole genome shotgun (WGS) entry which is preliminary data.</text>
</comment>
<name>A0ACC3BJL4_PYRYE</name>
<keyword evidence="2" id="KW-1185">Reference proteome</keyword>
<gene>
    <name evidence="1" type="ORF">I4F81_000291</name>
</gene>